<evidence type="ECO:0000313" key="2">
    <source>
        <dbReference type="WBParaSite" id="PS1159_v2.g23097.t1"/>
    </source>
</evidence>
<proteinExistence type="predicted"/>
<dbReference type="Proteomes" id="UP000887580">
    <property type="component" value="Unplaced"/>
</dbReference>
<dbReference type="WBParaSite" id="PS1159_v2.g23097.t1">
    <property type="protein sequence ID" value="PS1159_v2.g23097.t1"/>
    <property type="gene ID" value="PS1159_v2.g23097"/>
</dbReference>
<accession>A0AC35G2U6</accession>
<organism evidence="1 2">
    <name type="scientific">Panagrolaimus sp. PS1159</name>
    <dbReference type="NCBI Taxonomy" id="55785"/>
    <lineage>
        <taxon>Eukaryota</taxon>
        <taxon>Metazoa</taxon>
        <taxon>Ecdysozoa</taxon>
        <taxon>Nematoda</taxon>
        <taxon>Chromadorea</taxon>
        <taxon>Rhabditida</taxon>
        <taxon>Tylenchina</taxon>
        <taxon>Panagrolaimomorpha</taxon>
        <taxon>Panagrolaimoidea</taxon>
        <taxon>Panagrolaimidae</taxon>
        <taxon>Panagrolaimus</taxon>
    </lineage>
</organism>
<name>A0AC35G2U6_9BILA</name>
<evidence type="ECO:0000313" key="1">
    <source>
        <dbReference type="Proteomes" id="UP000887580"/>
    </source>
</evidence>
<protein>
    <submittedName>
        <fullName evidence="2">Lysosomal acid phosphatase</fullName>
    </submittedName>
</protein>
<sequence>MTAYFLYRHGQRSPTSFLIFPTDDPHFLDNYDAEPGELTIYGIRQEFELGLTLRKQYNSFLGDKYRSRESLILAGKDNRTIASALSVLAALYPPKEKQIWMEGFHWQPIPVHSEELLDDLSFGIFDNCPILSKQIYEMADFRSMLEKLNLKDKVELLSNLSGIKINNARTTFDKVIDSVKTRSLMPDLLPPPIWARNASFLKAIKKWGNLLHTKLIDLINDKVGGWHFDLIIGKMEEIVRNQTNKKFILYSGHDTNIMAISRFLNLTTIAQNELQTYATYLSVELHQERPNDFFIEFWLHPALNQTRQFIGILECPTPCSYNNFRKLRKRISTEEFHLFCKGIPRNLDDRCTIYASLAGGLVICVVILIAALLAAAWWCCHYRTKYNEIYVEDDDENTPFLR</sequence>
<reference evidence="2" key="1">
    <citation type="submission" date="2022-11" db="UniProtKB">
        <authorList>
            <consortium name="WormBaseParasite"/>
        </authorList>
    </citation>
    <scope>IDENTIFICATION</scope>
</reference>